<keyword evidence="5" id="KW-0347">Helicase</keyword>
<dbReference type="PROSITE" id="PS51192">
    <property type="entry name" value="HELICASE_ATP_BIND_1"/>
    <property type="match status" value="1"/>
</dbReference>
<feature type="compositionally biased region" description="Basic and acidic residues" evidence="2">
    <location>
        <begin position="227"/>
        <end position="239"/>
    </location>
</feature>
<dbReference type="InterPro" id="IPR000330">
    <property type="entry name" value="SNF2_N"/>
</dbReference>
<dbReference type="PANTHER" id="PTHR10799">
    <property type="entry name" value="SNF2/RAD54 HELICASE FAMILY"/>
    <property type="match status" value="1"/>
</dbReference>
<gene>
    <name evidence="5" type="ORF">GCM10017579_16430</name>
</gene>
<keyword evidence="5" id="KW-0067">ATP-binding</keyword>
<feature type="domain" description="Helicase C-terminal" evidence="4">
    <location>
        <begin position="717"/>
        <end position="879"/>
    </location>
</feature>
<dbReference type="SMART" id="SM00490">
    <property type="entry name" value="HELICc"/>
    <property type="match status" value="1"/>
</dbReference>
<dbReference type="SMART" id="SM00487">
    <property type="entry name" value="DEXDc"/>
    <property type="match status" value="1"/>
</dbReference>
<dbReference type="Gene3D" id="3.40.50.300">
    <property type="entry name" value="P-loop containing nucleotide triphosphate hydrolases"/>
    <property type="match status" value="1"/>
</dbReference>
<evidence type="ECO:0000259" key="3">
    <source>
        <dbReference type="PROSITE" id="PS51192"/>
    </source>
</evidence>
<feature type="region of interest" description="Disordered" evidence="2">
    <location>
        <begin position="869"/>
        <end position="895"/>
    </location>
</feature>
<dbReference type="RefSeq" id="WP_189117720.1">
    <property type="nucleotide sequence ID" value="NZ_BMRK01000004.1"/>
</dbReference>
<dbReference type="InterPro" id="IPR001650">
    <property type="entry name" value="Helicase_C-like"/>
</dbReference>
<name>A0ABQ5SVV0_9ACTN</name>
<dbReference type="Pfam" id="PF00176">
    <property type="entry name" value="SNF2-rel_dom"/>
    <property type="match status" value="1"/>
</dbReference>
<evidence type="ECO:0000256" key="2">
    <source>
        <dbReference type="SAM" id="MobiDB-lite"/>
    </source>
</evidence>
<keyword evidence="6" id="KW-1185">Reference proteome</keyword>
<dbReference type="GO" id="GO:0004386">
    <property type="term" value="F:helicase activity"/>
    <property type="evidence" value="ECO:0007669"/>
    <property type="project" value="UniProtKB-KW"/>
</dbReference>
<dbReference type="CDD" id="cd18793">
    <property type="entry name" value="SF2_C_SNF"/>
    <property type="match status" value="1"/>
</dbReference>
<evidence type="ECO:0000313" key="5">
    <source>
        <dbReference type="EMBL" id="GLJ67607.1"/>
    </source>
</evidence>
<reference evidence="5" key="2">
    <citation type="submission" date="2023-01" db="EMBL/GenBank/DDBJ databases">
        <authorList>
            <person name="Sun Q."/>
            <person name="Evtushenko L."/>
        </authorList>
    </citation>
    <scope>NUCLEOTIDE SEQUENCE</scope>
    <source>
        <strain evidence="5">VKM Ac-1246</strain>
    </source>
</reference>
<sequence>MEPATSTDVVLSAPPSPTAVERFTGLTKAERKALPSRLRQLSAWSRQAASATGARTEIEREAVEAVDDLRARAADLKRAAQVAWRSIPLDRSDGSRLAAIARRHALEPVEETTQQLVACLADATGDLAQARRATGARRLLVRGSRREEAELAGKRILDLHRWASDIQAPKRLDDLSRLPARRRVRIREALLPSVGLLEALSGLGSEAVLAPRKGVMVLRNEGEALNEARRSEEPARRAATEAGNAVRSANTDTAVRSLPVAELADLVRIEPLLEAGVRTVHEVIHPASDLRDLPGVGPATAARIQEAAQALWQRTYDEMPLALDHERRTPAATRLLARLAEWEAGRRTKDAGAELALVQSLRPLTRSLAQSSKSGARFHLILANAASLDDFQAALRAIAHRAEMARRVRPGNRPADPWDDFEKRPADYYAMLSELGFLTADEDKIHGDLSAEIIEAVRAQELRTNNLTASLRGYQHFGVRFALVQMKVIIGDEMGLGKTLQSLAVLAHLHAMGASHTLVVCPAAVVTNWVRETDSKTTLVPHRLHGNRRLKAARTWVEQGGVAVTTYETLNAIQPFLDQVDVACVVVDEAHMIKSPRTQRTERVRRVLDASERAILLTGTPMENRIDEFRNLVSYLLPDLLLSADEFNPHRFRKQVAPVYLRRNQEDVLTELPDLVEVEDWLPLSKADEKAYAECVRDGNFMAMRQAAMLQGTSSAKIERLVEIVGEAEENGRRVIVFSHFRRVLDDLVTLLPGEVFGPLTGSVPAEERQQMVDEFSAAGHGAVLVTQIVAGGVGLNIQSASVVVICEPQLKPTIEWQAIARARRMGQLQSVQVHRLLSEVGVDQRVHDILAAKAELFDDFARVSATAASSPEAYETSHPGDPDDPGDPAALAAEASDAEIARDVVATERQRLGI</sequence>
<dbReference type="InterPro" id="IPR038718">
    <property type="entry name" value="SNF2-like_sf"/>
</dbReference>
<keyword evidence="5" id="KW-0547">Nucleotide-binding</keyword>
<feature type="domain" description="Helicase ATP-binding" evidence="3">
    <location>
        <begin position="479"/>
        <end position="639"/>
    </location>
</feature>
<dbReference type="CDD" id="cd17919">
    <property type="entry name" value="DEXHc_Snf"/>
    <property type="match status" value="1"/>
</dbReference>
<dbReference type="InterPro" id="IPR014001">
    <property type="entry name" value="Helicase_ATP-bd"/>
</dbReference>
<comment type="caution">
    <text evidence="5">The sequence shown here is derived from an EMBL/GenBank/DDBJ whole genome shotgun (WGS) entry which is preliminary data.</text>
</comment>
<protein>
    <submittedName>
        <fullName evidence="5">Helicase SNF2</fullName>
    </submittedName>
</protein>
<dbReference type="SUPFAM" id="SSF52540">
    <property type="entry name" value="P-loop containing nucleoside triphosphate hydrolases"/>
    <property type="match status" value="2"/>
</dbReference>
<dbReference type="PROSITE" id="PS51194">
    <property type="entry name" value="HELICASE_CTER"/>
    <property type="match status" value="1"/>
</dbReference>
<dbReference type="InterPro" id="IPR049730">
    <property type="entry name" value="SNF2/RAD54-like_C"/>
</dbReference>
<proteinExistence type="predicted"/>
<dbReference type="EMBL" id="BSEL01000004">
    <property type="protein sequence ID" value="GLJ67607.1"/>
    <property type="molecule type" value="Genomic_DNA"/>
</dbReference>
<keyword evidence="1" id="KW-0378">Hydrolase</keyword>
<dbReference type="Pfam" id="PF00271">
    <property type="entry name" value="Helicase_C"/>
    <property type="match status" value="1"/>
</dbReference>
<evidence type="ECO:0000313" key="6">
    <source>
        <dbReference type="Proteomes" id="UP001142292"/>
    </source>
</evidence>
<reference evidence="5" key="1">
    <citation type="journal article" date="2014" name="Int. J. Syst. Evol. Microbiol.">
        <title>Complete genome of a new Firmicutes species belonging to the dominant human colonic microbiota ('Ruminococcus bicirculans') reveals two chromosomes and a selective capacity to utilize plant glucans.</title>
        <authorList>
            <consortium name="NISC Comparative Sequencing Program"/>
            <person name="Wegmann U."/>
            <person name="Louis P."/>
            <person name="Goesmann A."/>
            <person name="Henrissat B."/>
            <person name="Duncan S.H."/>
            <person name="Flint H.J."/>
        </authorList>
    </citation>
    <scope>NUCLEOTIDE SEQUENCE</scope>
    <source>
        <strain evidence="5">VKM Ac-1246</strain>
    </source>
</reference>
<dbReference type="InterPro" id="IPR027417">
    <property type="entry name" value="P-loop_NTPase"/>
</dbReference>
<feature type="region of interest" description="Disordered" evidence="2">
    <location>
        <begin position="227"/>
        <end position="250"/>
    </location>
</feature>
<accession>A0ABQ5SVV0</accession>
<organism evidence="5 6">
    <name type="scientific">Nocardioides luteus</name>
    <dbReference type="NCBI Taxonomy" id="1844"/>
    <lineage>
        <taxon>Bacteria</taxon>
        <taxon>Bacillati</taxon>
        <taxon>Actinomycetota</taxon>
        <taxon>Actinomycetes</taxon>
        <taxon>Propionibacteriales</taxon>
        <taxon>Nocardioidaceae</taxon>
        <taxon>Nocardioides</taxon>
    </lineage>
</organism>
<dbReference type="Gene3D" id="3.40.50.10810">
    <property type="entry name" value="Tandem AAA-ATPase domain"/>
    <property type="match status" value="1"/>
</dbReference>
<evidence type="ECO:0000256" key="1">
    <source>
        <dbReference type="ARBA" id="ARBA00022801"/>
    </source>
</evidence>
<dbReference type="Proteomes" id="UP001142292">
    <property type="component" value="Unassembled WGS sequence"/>
</dbReference>
<evidence type="ECO:0000259" key="4">
    <source>
        <dbReference type="PROSITE" id="PS51194"/>
    </source>
</evidence>